<reference evidence="1" key="1">
    <citation type="journal article" date="2023" name="Nat. Commun.">
        <title>Diploid and tetraploid genomes of Acorus and the evolution of monocots.</title>
        <authorList>
            <person name="Ma L."/>
            <person name="Liu K.W."/>
            <person name="Li Z."/>
            <person name="Hsiao Y.Y."/>
            <person name="Qi Y."/>
            <person name="Fu T."/>
            <person name="Tang G.D."/>
            <person name="Zhang D."/>
            <person name="Sun W.H."/>
            <person name="Liu D.K."/>
            <person name="Li Y."/>
            <person name="Chen G.Z."/>
            <person name="Liu X.D."/>
            <person name="Liao X.Y."/>
            <person name="Jiang Y.T."/>
            <person name="Yu X."/>
            <person name="Hao Y."/>
            <person name="Huang J."/>
            <person name="Zhao X.W."/>
            <person name="Ke S."/>
            <person name="Chen Y.Y."/>
            <person name="Wu W.L."/>
            <person name="Hsu J.L."/>
            <person name="Lin Y.F."/>
            <person name="Huang M.D."/>
            <person name="Li C.Y."/>
            <person name="Huang L."/>
            <person name="Wang Z.W."/>
            <person name="Zhao X."/>
            <person name="Zhong W.Y."/>
            <person name="Peng D.H."/>
            <person name="Ahmad S."/>
            <person name="Lan S."/>
            <person name="Zhang J.S."/>
            <person name="Tsai W.C."/>
            <person name="Van de Peer Y."/>
            <person name="Liu Z.J."/>
        </authorList>
    </citation>
    <scope>NUCLEOTIDE SEQUENCE</scope>
    <source>
        <strain evidence="1">CP</strain>
    </source>
</reference>
<organism evidence="1 2">
    <name type="scientific">Acorus calamus</name>
    <name type="common">Sweet flag</name>
    <dbReference type="NCBI Taxonomy" id="4465"/>
    <lineage>
        <taxon>Eukaryota</taxon>
        <taxon>Viridiplantae</taxon>
        <taxon>Streptophyta</taxon>
        <taxon>Embryophyta</taxon>
        <taxon>Tracheophyta</taxon>
        <taxon>Spermatophyta</taxon>
        <taxon>Magnoliopsida</taxon>
        <taxon>Liliopsida</taxon>
        <taxon>Acoraceae</taxon>
        <taxon>Acorus</taxon>
    </lineage>
</organism>
<keyword evidence="2" id="KW-1185">Reference proteome</keyword>
<name>A0AAV9EFV4_ACOCL</name>
<gene>
    <name evidence="1" type="ORF">QJS10_CPA07g00680</name>
</gene>
<dbReference type="AlphaFoldDB" id="A0AAV9EFV4"/>
<dbReference type="EMBL" id="JAUJYO010000007">
    <property type="protein sequence ID" value="KAK1312546.1"/>
    <property type="molecule type" value="Genomic_DNA"/>
</dbReference>
<evidence type="ECO:0000313" key="1">
    <source>
        <dbReference type="EMBL" id="KAK1312546.1"/>
    </source>
</evidence>
<dbReference type="Proteomes" id="UP001180020">
    <property type="component" value="Unassembled WGS sequence"/>
</dbReference>
<comment type="caution">
    <text evidence="1">The sequence shown here is derived from an EMBL/GenBank/DDBJ whole genome shotgun (WGS) entry which is preliminary data.</text>
</comment>
<reference evidence="1" key="2">
    <citation type="submission" date="2023-06" db="EMBL/GenBank/DDBJ databases">
        <authorList>
            <person name="Ma L."/>
            <person name="Liu K.-W."/>
            <person name="Li Z."/>
            <person name="Hsiao Y.-Y."/>
            <person name="Qi Y."/>
            <person name="Fu T."/>
            <person name="Tang G."/>
            <person name="Zhang D."/>
            <person name="Sun W.-H."/>
            <person name="Liu D.-K."/>
            <person name="Li Y."/>
            <person name="Chen G.-Z."/>
            <person name="Liu X.-D."/>
            <person name="Liao X.-Y."/>
            <person name="Jiang Y.-T."/>
            <person name="Yu X."/>
            <person name="Hao Y."/>
            <person name="Huang J."/>
            <person name="Zhao X.-W."/>
            <person name="Ke S."/>
            <person name="Chen Y.-Y."/>
            <person name="Wu W.-L."/>
            <person name="Hsu J.-L."/>
            <person name="Lin Y.-F."/>
            <person name="Huang M.-D."/>
            <person name="Li C.-Y."/>
            <person name="Huang L."/>
            <person name="Wang Z.-W."/>
            <person name="Zhao X."/>
            <person name="Zhong W.-Y."/>
            <person name="Peng D.-H."/>
            <person name="Ahmad S."/>
            <person name="Lan S."/>
            <person name="Zhang J.-S."/>
            <person name="Tsai W.-C."/>
            <person name="Van De Peer Y."/>
            <person name="Liu Z.-J."/>
        </authorList>
    </citation>
    <scope>NUCLEOTIDE SEQUENCE</scope>
    <source>
        <strain evidence="1">CP</strain>
        <tissue evidence="1">Leaves</tissue>
    </source>
</reference>
<accession>A0AAV9EFV4</accession>
<evidence type="ECO:0000313" key="2">
    <source>
        <dbReference type="Proteomes" id="UP001180020"/>
    </source>
</evidence>
<protein>
    <submittedName>
        <fullName evidence="1">Uncharacterized protein</fullName>
    </submittedName>
</protein>
<sequence>MDGTLAFACSRMRCTAVQVASVAQRFEIQMGDNFNPCEEMWLRCYVVLSVRDWNLMEEEVVRLVKD</sequence>
<proteinExistence type="predicted"/>